<evidence type="ECO:0000313" key="1">
    <source>
        <dbReference type="EMBL" id="QTA85211.1"/>
    </source>
</evidence>
<sequence length="47" mass="5623">MKRPCGFRSFRKKLKYETRTELEDKETRGISPSAEASARNRTVYWEI</sequence>
<organism evidence="1 2">
    <name type="scientific">Desulfonema magnum</name>
    <dbReference type="NCBI Taxonomy" id="45655"/>
    <lineage>
        <taxon>Bacteria</taxon>
        <taxon>Pseudomonadati</taxon>
        <taxon>Thermodesulfobacteriota</taxon>
        <taxon>Desulfobacteria</taxon>
        <taxon>Desulfobacterales</taxon>
        <taxon>Desulfococcaceae</taxon>
        <taxon>Desulfonema</taxon>
    </lineage>
</organism>
<dbReference type="KEGG" id="dmm:dnm_012160"/>
<reference evidence="1" key="1">
    <citation type="journal article" date="2021" name="Microb. Physiol.">
        <title>Proteogenomic Insights into the Physiology of Marine, Sulfate-Reducing, Filamentous Desulfonema limicola and Desulfonema magnum.</title>
        <authorList>
            <person name="Schnaars V."/>
            <person name="Wohlbrand L."/>
            <person name="Scheve S."/>
            <person name="Hinrichs C."/>
            <person name="Reinhardt R."/>
            <person name="Rabus R."/>
        </authorList>
    </citation>
    <scope>NUCLEOTIDE SEQUENCE</scope>
    <source>
        <strain evidence="1">4be13</strain>
    </source>
</reference>
<accession>A0A975GKX0</accession>
<dbReference type="Proteomes" id="UP000663722">
    <property type="component" value="Chromosome"/>
</dbReference>
<proteinExistence type="predicted"/>
<protein>
    <submittedName>
        <fullName evidence="1">Uncharacterized protein</fullName>
    </submittedName>
</protein>
<keyword evidence="2" id="KW-1185">Reference proteome</keyword>
<evidence type="ECO:0000313" key="2">
    <source>
        <dbReference type="Proteomes" id="UP000663722"/>
    </source>
</evidence>
<dbReference type="AlphaFoldDB" id="A0A975GKX0"/>
<gene>
    <name evidence="1" type="ORF">dnm_012160</name>
</gene>
<name>A0A975GKX0_9BACT</name>
<dbReference type="EMBL" id="CP061800">
    <property type="protein sequence ID" value="QTA85211.1"/>
    <property type="molecule type" value="Genomic_DNA"/>
</dbReference>